<accession>A0A4Y7L6V5</accession>
<reference evidence="1 2" key="1">
    <citation type="journal article" date="2018" name="Science">
        <title>The opium poppy genome and morphinan production.</title>
        <authorList>
            <person name="Guo L."/>
            <person name="Winzer T."/>
            <person name="Yang X."/>
            <person name="Li Y."/>
            <person name="Ning Z."/>
            <person name="He Z."/>
            <person name="Teodor R."/>
            <person name="Lu Y."/>
            <person name="Bowser T.A."/>
            <person name="Graham I.A."/>
            <person name="Ye K."/>
        </authorList>
    </citation>
    <scope>NUCLEOTIDE SEQUENCE [LARGE SCALE GENOMIC DNA]</scope>
    <source>
        <strain evidence="2">cv. HN1</strain>
        <tissue evidence="1">Leaves</tissue>
    </source>
</reference>
<protein>
    <submittedName>
        <fullName evidence="1">Uncharacterized protein</fullName>
    </submittedName>
</protein>
<sequence>MVKLCSYETFLFLLSSMYNMEVLRDPEAKFQPLFRVTSDDGEQFKGSSPSACWNKIYKRSRKLQGDLPNDLVYSQDHWKLLCSTRGVSYGACIQLADEDRLHLISFDEDEEEGTGRAEVLAATSVKRCGLPGGCRPVCAVWKDPDEQCLPT</sequence>
<dbReference type="GO" id="GO:0005634">
    <property type="term" value="C:nucleus"/>
    <property type="evidence" value="ECO:0007669"/>
    <property type="project" value="InterPro"/>
</dbReference>
<dbReference type="EMBL" id="CM010724">
    <property type="protein sequence ID" value="RZC80111.1"/>
    <property type="molecule type" value="Genomic_DNA"/>
</dbReference>
<dbReference type="Proteomes" id="UP000316621">
    <property type="component" value="Chromosome 10"/>
</dbReference>
<organism evidence="1 2">
    <name type="scientific">Papaver somniferum</name>
    <name type="common">Opium poppy</name>
    <dbReference type="NCBI Taxonomy" id="3469"/>
    <lineage>
        <taxon>Eukaryota</taxon>
        <taxon>Viridiplantae</taxon>
        <taxon>Streptophyta</taxon>
        <taxon>Embryophyta</taxon>
        <taxon>Tracheophyta</taxon>
        <taxon>Spermatophyta</taxon>
        <taxon>Magnoliopsida</taxon>
        <taxon>Ranunculales</taxon>
        <taxon>Papaveraceae</taxon>
        <taxon>Papaveroideae</taxon>
        <taxon>Papaver</taxon>
    </lineage>
</organism>
<keyword evidence="2" id="KW-1185">Reference proteome</keyword>
<dbReference type="Gene3D" id="3.30.160.360">
    <property type="match status" value="1"/>
</dbReference>
<evidence type="ECO:0000313" key="1">
    <source>
        <dbReference type="EMBL" id="RZC80111.1"/>
    </source>
</evidence>
<name>A0A4Y7L6V5_PAPSO</name>
<proteinExistence type="predicted"/>
<dbReference type="AlphaFoldDB" id="A0A4Y7L6V5"/>
<evidence type="ECO:0000313" key="2">
    <source>
        <dbReference type="Proteomes" id="UP000316621"/>
    </source>
</evidence>
<dbReference type="STRING" id="3469.A0A4Y7L6V5"/>
<dbReference type="Gramene" id="RZC80111">
    <property type="protein sequence ID" value="RZC80111"/>
    <property type="gene ID" value="C5167_042686"/>
</dbReference>
<dbReference type="Pfam" id="PF05965">
    <property type="entry name" value="FYRC"/>
    <property type="match status" value="1"/>
</dbReference>
<gene>
    <name evidence="1" type="ORF">C5167_042686</name>
</gene>
<dbReference type="InterPro" id="IPR003889">
    <property type="entry name" value="FYrich_C"/>
</dbReference>